<dbReference type="OrthoDB" id="9798250at2"/>
<dbReference type="InterPro" id="IPR018641">
    <property type="entry name" value="Trfase_1_rSAM/seldom-assoc"/>
</dbReference>
<comment type="caution">
    <text evidence="1">The sequence shown here is derived from an EMBL/GenBank/DDBJ whole genome shotgun (WGS) entry which is preliminary data.</text>
</comment>
<dbReference type="EMBL" id="LGSZ01000095">
    <property type="protein sequence ID" value="KPH73755.1"/>
    <property type="molecule type" value="Genomic_DNA"/>
</dbReference>
<sequence length="201" mass="22116">MRQTLVIMVKAPVAGRAKTRLARDIGTVEALRFYRAATAALLRRVARDRRWTTILAVEPARAVGAHFWPGTIPRRPQSRGDLGARMRDQFARTPRQRVVLVGSDIPGVSAPLVAKAFAALHRHDAVFGPAEDGGYWLVGLRAGYRPAAAFRGVRWSGPCALADSRASLVGSRIAEIDLLFDVDEAADWRRWLSLPVVAETR</sequence>
<evidence type="ECO:0000313" key="1">
    <source>
        <dbReference type="EMBL" id="KPH73755.1"/>
    </source>
</evidence>
<accession>A0A0N1F0B3</accession>
<proteinExistence type="predicted"/>
<evidence type="ECO:0008006" key="3">
    <source>
        <dbReference type="Google" id="ProtNLM"/>
    </source>
</evidence>
<dbReference type="InterPro" id="IPR029044">
    <property type="entry name" value="Nucleotide-diphossugar_trans"/>
</dbReference>
<dbReference type="NCBIfam" id="TIGR04282">
    <property type="entry name" value="glyco_like_cofC"/>
    <property type="match status" value="1"/>
</dbReference>
<dbReference type="AlphaFoldDB" id="A0A0N1F0B3"/>
<dbReference type="SUPFAM" id="SSF53448">
    <property type="entry name" value="Nucleotide-diphospho-sugar transferases"/>
    <property type="match status" value="1"/>
</dbReference>
<protein>
    <recommendedName>
        <fullName evidence="3">Glycosyltransferase</fullName>
    </recommendedName>
</protein>
<evidence type="ECO:0000313" key="2">
    <source>
        <dbReference type="Proteomes" id="UP000037822"/>
    </source>
</evidence>
<reference evidence="1 2" key="1">
    <citation type="submission" date="2015-07" db="EMBL/GenBank/DDBJ databases">
        <title>Whole genome sequencing of Bosea vaviloviae isolated from cave pool.</title>
        <authorList>
            <person name="Tan N.E.H."/>
            <person name="Lee Y.P."/>
            <person name="Gan H.M."/>
            <person name="Barton H."/>
            <person name="Savka M.A."/>
        </authorList>
    </citation>
    <scope>NUCLEOTIDE SEQUENCE [LARGE SCALE GENOMIC DNA]</scope>
    <source>
        <strain evidence="1 2">SD260</strain>
    </source>
</reference>
<dbReference type="RefSeq" id="WP_054212113.1">
    <property type="nucleotide sequence ID" value="NZ_LGSZ01000095.1"/>
</dbReference>
<dbReference type="Proteomes" id="UP000037822">
    <property type="component" value="Unassembled WGS sequence"/>
</dbReference>
<dbReference type="Gene3D" id="3.90.550.10">
    <property type="entry name" value="Spore Coat Polysaccharide Biosynthesis Protein SpsA, Chain A"/>
    <property type="match status" value="1"/>
</dbReference>
<organism evidence="1 2">
    <name type="scientific">Bosea vaviloviae</name>
    <dbReference type="NCBI Taxonomy" id="1526658"/>
    <lineage>
        <taxon>Bacteria</taxon>
        <taxon>Pseudomonadati</taxon>
        <taxon>Pseudomonadota</taxon>
        <taxon>Alphaproteobacteria</taxon>
        <taxon>Hyphomicrobiales</taxon>
        <taxon>Boseaceae</taxon>
        <taxon>Bosea</taxon>
    </lineage>
</organism>
<dbReference type="Pfam" id="PF09837">
    <property type="entry name" value="DUF2064"/>
    <property type="match status" value="1"/>
</dbReference>
<dbReference type="PATRIC" id="fig|1526658.3.peg.4939"/>
<name>A0A0N1F0B3_9HYPH</name>
<dbReference type="PANTHER" id="PTHR36529">
    <property type="entry name" value="SLL1095 PROTEIN"/>
    <property type="match status" value="1"/>
</dbReference>
<dbReference type="PANTHER" id="PTHR36529:SF1">
    <property type="entry name" value="GLYCOSYLTRANSFERASE"/>
    <property type="match status" value="1"/>
</dbReference>
<keyword evidence="2" id="KW-1185">Reference proteome</keyword>
<gene>
    <name evidence="1" type="ORF">AE618_26950</name>
</gene>